<gene>
    <name evidence="2" type="ORF">MPEBLZ_04230</name>
</gene>
<dbReference type="InterPro" id="IPR001959">
    <property type="entry name" value="Transposase"/>
</dbReference>
<comment type="caution">
    <text evidence="2">The sequence shown here is derived from an EMBL/GenBank/DDBJ whole genome shotgun (WGS) entry which is preliminary data.</text>
</comment>
<proteinExistence type="predicted"/>
<sequence length="255" mass="29424">MERTIKLKLELSEENKETLRQTMALSNQVFNEIARYGFENHTCSKVSVHRATYYSIREKHPELPCSILQGIRDVACESLKGLELKKCPASKPFSAIRYNKRVHRINLIKQNVSLSSVKGRVTATYSIPEYYRQYLNWEFKTSTLRYNRQKDTFYLHVVIHKLSPEPVGDKVLGIDRGIVNIAVTSNNRFFNSKPIKNVRAKYAYLRAKLQSKGTKSAKKLLRKIAGKSNGLFPGSITVSLRELWRCLLIFLLLKI</sequence>
<dbReference type="AlphaFoldDB" id="A0A0P8A006"/>
<dbReference type="NCBIfam" id="TIGR01765">
    <property type="entry name" value="tspaseT_teng_N"/>
    <property type="match status" value="1"/>
</dbReference>
<feature type="domain" description="Probable transposase IS891/IS1136/IS1341" evidence="1">
    <location>
        <begin position="163"/>
        <end position="225"/>
    </location>
</feature>
<name>A0A0P8A006_9EURY</name>
<evidence type="ECO:0000313" key="3">
    <source>
        <dbReference type="Proteomes" id="UP000050360"/>
    </source>
</evidence>
<dbReference type="InterPro" id="IPR010094">
    <property type="entry name" value="Transposase_put_N"/>
</dbReference>
<dbReference type="Pfam" id="PF01385">
    <property type="entry name" value="OrfB_IS605"/>
    <property type="match status" value="1"/>
</dbReference>
<evidence type="ECO:0000259" key="1">
    <source>
        <dbReference type="Pfam" id="PF01385"/>
    </source>
</evidence>
<organism evidence="2 3">
    <name type="scientific">Candidatus Methanoperedens nitratireducens</name>
    <dbReference type="NCBI Taxonomy" id="1392998"/>
    <lineage>
        <taxon>Archaea</taxon>
        <taxon>Methanobacteriati</taxon>
        <taxon>Methanobacteriota</taxon>
        <taxon>Stenosarchaea group</taxon>
        <taxon>Methanomicrobia</taxon>
        <taxon>Methanosarcinales</taxon>
        <taxon>ANME-2 cluster</taxon>
        <taxon>Candidatus Methanoperedentaceae</taxon>
        <taxon>Candidatus Methanoperedens</taxon>
    </lineage>
</organism>
<evidence type="ECO:0000313" key="2">
    <source>
        <dbReference type="EMBL" id="KPQ41221.1"/>
    </source>
</evidence>
<dbReference type="Proteomes" id="UP000050360">
    <property type="component" value="Unassembled WGS sequence"/>
</dbReference>
<dbReference type="PATRIC" id="fig|1719120.3.peg.4620"/>
<accession>A0A0P8A006</accession>
<protein>
    <submittedName>
        <fullName evidence="2">Transposase</fullName>
    </submittedName>
</protein>
<reference evidence="2 3" key="1">
    <citation type="submission" date="2015-09" db="EMBL/GenBank/DDBJ databases">
        <title>A metagenomics-based metabolic model of nitrate-dependent anaerobic oxidation of methane by Methanoperedens-like archaea.</title>
        <authorList>
            <person name="Arshad A."/>
            <person name="Speth D.R."/>
            <person name="De Graaf R.M."/>
            <person name="Op Den Camp H.J."/>
            <person name="Jetten M.S."/>
            <person name="Welte C.U."/>
        </authorList>
    </citation>
    <scope>NUCLEOTIDE SEQUENCE [LARGE SCALE GENOMIC DNA]</scope>
</reference>
<dbReference type="EMBL" id="LKCM01000409">
    <property type="protein sequence ID" value="KPQ41221.1"/>
    <property type="molecule type" value="Genomic_DNA"/>
</dbReference>